<dbReference type="Proteomes" id="UP001627284">
    <property type="component" value="Unassembled WGS sequence"/>
</dbReference>
<feature type="region of interest" description="Disordered" evidence="1">
    <location>
        <begin position="122"/>
        <end position="160"/>
    </location>
</feature>
<comment type="caution">
    <text evidence="2">The sequence shown here is derived from an EMBL/GenBank/DDBJ whole genome shotgun (WGS) entry which is preliminary data.</text>
</comment>
<name>A0ABD2TFS3_9SOLN</name>
<dbReference type="AlphaFoldDB" id="A0ABD2TFS3"/>
<gene>
    <name evidence="2" type="ORF">AABB24_019295</name>
</gene>
<proteinExistence type="predicted"/>
<keyword evidence="3" id="KW-1185">Reference proteome</keyword>
<evidence type="ECO:0000313" key="2">
    <source>
        <dbReference type="EMBL" id="KAL3355129.1"/>
    </source>
</evidence>
<dbReference type="EMBL" id="JBJKTR010000011">
    <property type="protein sequence ID" value="KAL3355129.1"/>
    <property type="molecule type" value="Genomic_DNA"/>
</dbReference>
<evidence type="ECO:0000313" key="3">
    <source>
        <dbReference type="Proteomes" id="UP001627284"/>
    </source>
</evidence>
<sequence length="160" mass="18897">MTMTKLDLGIMTRIMELWGMKAENQKQDCIKGVTEMEKQDLITEEDDLHHINKKQKMDSEMENQDLITEMEDLHHINKKNKEQMKMNQQEEELQGTSFTYKPMHCLTRSPHLIFGIPCIPPEEEEETSWGDGDPSKKYTTFGEPDTPIDVFEEYEERRVE</sequence>
<feature type="non-terminal residue" evidence="2">
    <location>
        <position position="160"/>
    </location>
</feature>
<accession>A0ABD2TFS3</accession>
<reference evidence="2 3" key="1">
    <citation type="submission" date="2024-05" db="EMBL/GenBank/DDBJ databases">
        <title>De novo assembly of an allotetraploid wild potato.</title>
        <authorList>
            <person name="Hosaka A.J."/>
        </authorList>
    </citation>
    <scope>NUCLEOTIDE SEQUENCE [LARGE SCALE GENOMIC DNA]</scope>
    <source>
        <tissue evidence="2">Young leaves</tissue>
    </source>
</reference>
<organism evidence="2 3">
    <name type="scientific">Solanum stoloniferum</name>
    <dbReference type="NCBI Taxonomy" id="62892"/>
    <lineage>
        <taxon>Eukaryota</taxon>
        <taxon>Viridiplantae</taxon>
        <taxon>Streptophyta</taxon>
        <taxon>Embryophyta</taxon>
        <taxon>Tracheophyta</taxon>
        <taxon>Spermatophyta</taxon>
        <taxon>Magnoliopsida</taxon>
        <taxon>eudicotyledons</taxon>
        <taxon>Gunneridae</taxon>
        <taxon>Pentapetalae</taxon>
        <taxon>asterids</taxon>
        <taxon>lamiids</taxon>
        <taxon>Solanales</taxon>
        <taxon>Solanaceae</taxon>
        <taxon>Solanoideae</taxon>
        <taxon>Solaneae</taxon>
        <taxon>Solanum</taxon>
    </lineage>
</organism>
<evidence type="ECO:0000256" key="1">
    <source>
        <dbReference type="SAM" id="MobiDB-lite"/>
    </source>
</evidence>
<protein>
    <submittedName>
        <fullName evidence="2">Uncharacterized protein</fullName>
    </submittedName>
</protein>